<dbReference type="PROSITE" id="PS01124">
    <property type="entry name" value="HTH_ARAC_FAMILY_2"/>
    <property type="match status" value="1"/>
</dbReference>
<evidence type="ECO:0000313" key="6">
    <source>
        <dbReference type="Proteomes" id="UP000215002"/>
    </source>
</evidence>
<dbReference type="GO" id="GO:0043565">
    <property type="term" value="F:sequence-specific DNA binding"/>
    <property type="evidence" value="ECO:0007669"/>
    <property type="project" value="InterPro"/>
</dbReference>
<dbReference type="EMBL" id="CP022743">
    <property type="protein sequence ID" value="ASU33591.1"/>
    <property type="molecule type" value="Genomic_DNA"/>
</dbReference>
<dbReference type="SMART" id="SM00342">
    <property type="entry name" value="HTH_ARAC"/>
    <property type="match status" value="1"/>
</dbReference>
<keyword evidence="1" id="KW-0805">Transcription regulation</keyword>
<reference evidence="5 6" key="1">
    <citation type="submission" date="2017-08" db="EMBL/GenBank/DDBJ databases">
        <title>Complete genome sequence of Mucilaginibacter sp. strain BJC16-A31.</title>
        <authorList>
            <consortium name="Henan University of Science and Technology"/>
            <person name="You X."/>
        </authorList>
    </citation>
    <scope>NUCLEOTIDE SEQUENCE [LARGE SCALE GENOMIC DNA]</scope>
    <source>
        <strain evidence="5 6">BJC16-A31</strain>
    </source>
</reference>
<protein>
    <submittedName>
        <fullName evidence="5">AraC family transcriptional regulator</fullName>
    </submittedName>
</protein>
<dbReference type="PANTHER" id="PTHR43280">
    <property type="entry name" value="ARAC-FAMILY TRANSCRIPTIONAL REGULATOR"/>
    <property type="match status" value="1"/>
</dbReference>
<dbReference type="Gene3D" id="1.10.10.60">
    <property type="entry name" value="Homeodomain-like"/>
    <property type="match status" value="2"/>
</dbReference>
<dbReference type="RefSeq" id="WP_094570026.1">
    <property type="nucleotide sequence ID" value="NZ_CP022743.1"/>
</dbReference>
<dbReference type="SUPFAM" id="SSF46689">
    <property type="entry name" value="Homeodomain-like"/>
    <property type="match status" value="2"/>
</dbReference>
<dbReference type="Proteomes" id="UP000215002">
    <property type="component" value="Chromosome"/>
</dbReference>
<keyword evidence="2" id="KW-0238">DNA-binding</keyword>
<dbReference type="SUPFAM" id="SSF51182">
    <property type="entry name" value="RmlC-like cupins"/>
    <property type="match status" value="1"/>
</dbReference>
<dbReference type="GO" id="GO:0003700">
    <property type="term" value="F:DNA-binding transcription factor activity"/>
    <property type="evidence" value="ECO:0007669"/>
    <property type="project" value="InterPro"/>
</dbReference>
<dbReference type="InterPro" id="IPR011051">
    <property type="entry name" value="RmlC_Cupin_sf"/>
</dbReference>
<organism evidence="5 6">
    <name type="scientific">Mucilaginibacter xinganensis</name>
    <dbReference type="NCBI Taxonomy" id="1234841"/>
    <lineage>
        <taxon>Bacteria</taxon>
        <taxon>Pseudomonadati</taxon>
        <taxon>Bacteroidota</taxon>
        <taxon>Sphingobacteriia</taxon>
        <taxon>Sphingobacteriales</taxon>
        <taxon>Sphingobacteriaceae</taxon>
        <taxon>Mucilaginibacter</taxon>
    </lineage>
</organism>
<dbReference type="InterPro" id="IPR018060">
    <property type="entry name" value="HTH_AraC"/>
</dbReference>
<evidence type="ECO:0000256" key="3">
    <source>
        <dbReference type="ARBA" id="ARBA00023163"/>
    </source>
</evidence>
<dbReference type="PRINTS" id="PR00032">
    <property type="entry name" value="HTHARAC"/>
</dbReference>
<dbReference type="InterPro" id="IPR020449">
    <property type="entry name" value="Tscrpt_reg_AraC-type_HTH"/>
</dbReference>
<proteinExistence type="predicted"/>
<feature type="domain" description="HTH araC/xylS-type" evidence="4">
    <location>
        <begin position="181"/>
        <end position="278"/>
    </location>
</feature>
<dbReference type="Pfam" id="PF12833">
    <property type="entry name" value="HTH_18"/>
    <property type="match status" value="1"/>
</dbReference>
<dbReference type="PROSITE" id="PS00041">
    <property type="entry name" value="HTH_ARAC_FAMILY_1"/>
    <property type="match status" value="1"/>
</dbReference>
<dbReference type="InterPro" id="IPR018062">
    <property type="entry name" value="HTH_AraC-typ_CS"/>
</dbReference>
<name>A0A223NVM6_9SPHI</name>
<dbReference type="AlphaFoldDB" id="A0A223NVM6"/>
<dbReference type="InterPro" id="IPR009057">
    <property type="entry name" value="Homeodomain-like_sf"/>
</dbReference>
<accession>A0A223NVM6</accession>
<evidence type="ECO:0000259" key="4">
    <source>
        <dbReference type="PROSITE" id="PS01124"/>
    </source>
</evidence>
<dbReference type="PANTHER" id="PTHR43280:SF27">
    <property type="entry name" value="TRANSCRIPTIONAL REGULATOR MTLR"/>
    <property type="match status" value="1"/>
</dbReference>
<keyword evidence="6" id="KW-1185">Reference proteome</keyword>
<dbReference type="OrthoDB" id="9787988at2"/>
<evidence type="ECO:0000256" key="2">
    <source>
        <dbReference type="ARBA" id="ARBA00023125"/>
    </source>
</evidence>
<dbReference type="KEGG" id="muc:MuYL_1695"/>
<evidence type="ECO:0000256" key="1">
    <source>
        <dbReference type="ARBA" id="ARBA00023015"/>
    </source>
</evidence>
<evidence type="ECO:0000313" key="5">
    <source>
        <dbReference type="EMBL" id="ASU33591.1"/>
    </source>
</evidence>
<sequence length="286" mass="33211">MNEIQLEKVVFEPGRSFKLFSPRLRNTFLWHYHPEFELVYVEADAGIRHVGTHISTYTQSDLVFIGGNLPHLNFDYRLRSDYHQIVIQLKTDFMGTAIGLVPEFAVIDQLFKSAEYGIAFTGETKLKAAEQLKQLNSLNPLDQLLQLMNIFHLLAGSNERVILNGDLTSKNFILKDKIRMGAIYEYIDAQYHRKPDVNVVAQKVNLTTPAFCRYFKRQTNMTFTEFVNQYRIERAKNLLMQNHNVSETCYAIGFESVSYFNKLFKEIVGENPSDFRRSRENKTGKD</sequence>
<keyword evidence="3" id="KW-0804">Transcription</keyword>
<gene>
    <name evidence="5" type="ORF">MuYL_1695</name>
</gene>